<keyword evidence="3" id="KW-1185">Reference proteome</keyword>
<keyword evidence="1" id="KW-0812">Transmembrane</keyword>
<protein>
    <submittedName>
        <fullName evidence="2">Uncharacterized protein</fullName>
    </submittedName>
</protein>
<sequence length="105" mass="11815">MNDFCYALLLMSVAASILYLLLKLFIPLAPGIVPNTAESPFDALFERVSRKWREPTAVPEASHLSTAEQTGNIPEDGHYYFILQNESKTASCEKVELPVHYQIRS</sequence>
<comment type="caution">
    <text evidence="2">The sequence shown here is derived from an EMBL/GenBank/DDBJ whole genome shotgun (WGS) entry which is preliminary data.</text>
</comment>
<evidence type="ECO:0000313" key="2">
    <source>
        <dbReference type="EMBL" id="CAG5091602.1"/>
    </source>
</evidence>
<feature type="transmembrane region" description="Helical" evidence="1">
    <location>
        <begin position="6"/>
        <end position="26"/>
    </location>
</feature>
<keyword evidence="1" id="KW-1133">Transmembrane helix</keyword>
<reference evidence="2 3" key="1">
    <citation type="submission" date="2021-04" db="EMBL/GenBank/DDBJ databases">
        <authorList>
            <person name="Rakotoarivonina H."/>
        </authorList>
    </citation>
    <scope>NUCLEOTIDE SEQUENCE [LARGE SCALE GENOMIC DNA]</scope>
    <source>
        <strain evidence="2 3">XE</strain>
    </source>
</reference>
<dbReference type="RefSeq" id="WP_213485658.1">
    <property type="nucleotide sequence ID" value="NZ_CAJRAY010000083.1"/>
</dbReference>
<evidence type="ECO:0000256" key="1">
    <source>
        <dbReference type="SAM" id="Phobius"/>
    </source>
</evidence>
<proteinExistence type="predicted"/>
<accession>A0ABM8V7C6</accession>
<name>A0ABM8V7C6_THEXY</name>
<dbReference type="EMBL" id="CAJRAY010000083">
    <property type="protein sequence ID" value="CAG5091602.1"/>
    <property type="molecule type" value="Genomic_DNA"/>
</dbReference>
<dbReference type="Proteomes" id="UP000681526">
    <property type="component" value="Unassembled WGS sequence"/>
</dbReference>
<evidence type="ECO:0000313" key="3">
    <source>
        <dbReference type="Proteomes" id="UP000681526"/>
    </source>
</evidence>
<keyword evidence="1" id="KW-0472">Membrane</keyword>
<gene>
    <name evidence="2" type="primary">txxe 3327</name>
    <name evidence="2" type="ORF">TXXE_15910</name>
</gene>
<organism evidence="2 3">
    <name type="scientific">Thermobacillus xylanilyticus</name>
    <dbReference type="NCBI Taxonomy" id="76633"/>
    <lineage>
        <taxon>Bacteria</taxon>
        <taxon>Bacillati</taxon>
        <taxon>Bacillota</taxon>
        <taxon>Bacilli</taxon>
        <taxon>Bacillales</taxon>
        <taxon>Paenibacillaceae</taxon>
        <taxon>Thermobacillus</taxon>
    </lineage>
</organism>